<dbReference type="AlphaFoldDB" id="A0A1H6FE87"/>
<sequence>MTFTKLKSSSFIKYLCIFQLYMLVETTTPIWAAYKCLTAEGELIFSQLPCPDGAESEALDLGLYSANTLSSKESQKSTTTSNIANNEIAGLSNSAAFNTYVKVKLRFPEKGNDYENVMVHTLGGAGSNRRSYLLSRGETTVQLEGSATSSYHLRGDQLLKKYPELQSDINKLKSDERMIGIQYRCTLYMKTPNLDGEPPWIYFNMGEKASIISAYQRKPGEVHINFNHPVIDALGISTSIKIVRTIPPGSSALDDYIILPTLSKRTPERYVHVRSLDKSSLRPLKASDIEEICGNRVKFH</sequence>
<proteinExistence type="predicted"/>
<protein>
    <recommendedName>
        <fullName evidence="3">DUF4124 domain-containing protein</fullName>
    </recommendedName>
</protein>
<organism evidence="1 2">
    <name type="scientific">Candidatus Venteria ishoeyi</name>
    <dbReference type="NCBI Taxonomy" id="1899563"/>
    <lineage>
        <taxon>Bacteria</taxon>
        <taxon>Pseudomonadati</taxon>
        <taxon>Pseudomonadota</taxon>
        <taxon>Gammaproteobacteria</taxon>
        <taxon>Thiotrichales</taxon>
        <taxon>Thiotrichaceae</taxon>
        <taxon>Venteria</taxon>
    </lineage>
</organism>
<evidence type="ECO:0000313" key="2">
    <source>
        <dbReference type="Proteomes" id="UP000236724"/>
    </source>
</evidence>
<dbReference type="OrthoDB" id="7067084at2"/>
<accession>A0A1H6FE87</accession>
<evidence type="ECO:0008006" key="3">
    <source>
        <dbReference type="Google" id="ProtNLM"/>
    </source>
</evidence>
<dbReference type="Proteomes" id="UP000236724">
    <property type="component" value="Unassembled WGS sequence"/>
</dbReference>
<dbReference type="RefSeq" id="WP_103921928.1">
    <property type="nucleotide sequence ID" value="NZ_FMSV02000548.1"/>
</dbReference>
<keyword evidence="2" id="KW-1185">Reference proteome</keyword>
<reference evidence="1 2" key="1">
    <citation type="submission" date="2016-10" db="EMBL/GenBank/DDBJ databases">
        <authorList>
            <person name="de Groot N.N."/>
        </authorList>
    </citation>
    <scope>NUCLEOTIDE SEQUENCE [LARGE SCALE GENOMIC DNA]</scope>
    <source>
        <strain evidence="1">MBHS1</strain>
    </source>
</reference>
<gene>
    <name evidence="1" type="ORF">MBHS_04280</name>
</gene>
<dbReference type="EMBL" id="FMSV02000548">
    <property type="protein sequence ID" value="SEH08388.1"/>
    <property type="molecule type" value="Genomic_DNA"/>
</dbReference>
<name>A0A1H6FE87_9GAMM</name>
<evidence type="ECO:0000313" key="1">
    <source>
        <dbReference type="EMBL" id="SEH08388.1"/>
    </source>
</evidence>